<evidence type="ECO:0000256" key="7">
    <source>
        <dbReference type="ARBA" id="ARBA00023163"/>
    </source>
</evidence>
<evidence type="ECO:0000256" key="4">
    <source>
        <dbReference type="ARBA" id="ARBA00023015"/>
    </source>
</evidence>
<keyword evidence="3" id="KW-0053">Apoptosis</keyword>
<feature type="region of interest" description="Disordered" evidence="9">
    <location>
        <begin position="1236"/>
        <end position="1255"/>
    </location>
</feature>
<feature type="compositionally biased region" description="Acidic residues" evidence="9">
    <location>
        <begin position="1006"/>
        <end position="1021"/>
    </location>
</feature>
<reference evidence="11 12" key="1">
    <citation type="journal article" date="2024" name="bioRxiv">
        <title>A reference genome for Trichogramma kaykai: A tiny desert-dwelling parasitoid wasp with competing sex-ratio distorters.</title>
        <authorList>
            <person name="Culotta J."/>
            <person name="Lindsey A.R."/>
        </authorList>
    </citation>
    <scope>NUCLEOTIDE SEQUENCE [LARGE SCALE GENOMIC DNA]</scope>
    <source>
        <strain evidence="11 12">KSX58</strain>
    </source>
</reference>
<evidence type="ECO:0000256" key="2">
    <source>
        <dbReference type="ARBA" id="ARBA00008548"/>
    </source>
</evidence>
<accession>A0ABD2X5U8</accession>
<feature type="compositionally biased region" description="Low complexity" evidence="9">
    <location>
        <begin position="1448"/>
        <end position="1489"/>
    </location>
</feature>
<comment type="similarity">
    <text evidence="2">Belongs to the AXUD1 family.</text>
</comment>
<dbReference type="Pfam" id="PF16019">
    <property type="entry name" value="CSRNP_N"/>
    <property type="match status" value="2"/>
</dbReference>
<dbReference type="PRINTS" id="PR02031">
    <property type="entry name" value="CYSSERRICHNP"/>
</dbReference>
<feature type="region of interest" description="Disordered" evidence="9">
    <location>
        <begin position="1"/>
        <end position="82"/>
    </location>
</feature>
<feature type="compositionally biased region" description="Polar residues" evidence="9">
    <location>
        <begin position="193"/>
        <end position="205"/>
    </location>
</feature>
<feature type="compositionally biased region" description="Low complexity" evidence="9">
    <location>
        <begin position="68"/>
        <end position="82"/>
    </location>
</feature>
<sequence length="1543" mass="165537">MEPPLVQDPIVDDSALAHHHHNHNHRADFEFSHHDDDAPEQQQQQQQQQPTQLPSDESSCSDKESDPTTAATESTEEAAATVTTEAVASSLVQEAPLDSNTDCSSALLDQVDLGPKAAAAAAAATTTTLLVDASTTVAVATEATEEEEEEKAPLPSPSALTLDTSENNGLPLSESSSSDSSSEDRHACDDRLQQQTTMGSLSTKSYSEEDTRLDYSESVENPLDAAVPDAVQPAPSSPTCPLEMARRRLNEVGSPTPQQTTTTATTTTTTTPKKDFQPFGAEVSEEKAQQLKNYVKRLSPIHVSQRERTLGEISLGSAGSSSNSSEADSAEIIAQDDASSSGSGARLVQDECGGVAVAGGSGGGVSSSNSGTTTTTTTIDSSSSSSSSKPSDPRMRDQHQLRQVVIRLTRIDRYPPSPPPHASGSDQGHSSRPRSPFSETPMSPVCPYGSSLIVERCDSPGYIENRVLDQTGRTVSHLDTGSERQQQYQQQQAHQQQQQTHQHSPRSVVEKLSVGDEITFSSPASPATGALLAAAGTSGLVARVSSPPATSSSNNNNFTLVGGTPLEVASTTADSTACVLACMAAAGADLSCQHQGGLTQAIIQRLDQPLLPVVSSQHHHHHHHHHHHQTTTAYTSHVAGDDSSSLVLSSSSAVGVGAGALPDEVRSDGSDSGLGNEIARECELVEACPTSMPSSAVTTPDFDIAETSFLDRIPDDILNVKDKPMSQLYGSSGEVLKSPTLPITTGCGSSTSGAINISQKVPTKSSLKRRRLEVVDDCIVGGLVDAQSTQHLSGASSPKRPNVDLSASSSSSTSAASSTVATSSTSTTTTTTTQQQQQQQPKKKRNIQFDAVTVYYFPRAQGFTCVPSQGGSTLGMHARHEHMERFSLSEHAAEQRRNHRARLAQLRSERRSVAIDAAGVVGQDASVSGINADSVNNLDVGAPALLDVVSGGVGDVGVNVNVNVDDASVGNSSSSSSSSSSSMLSSGGGGNGAGDAASGSESHSDDTDDEPSDEHEEEDLDMDSYYFLQPVPTWQRRALLRASGVRKIDSVEKDECREIRASREHCGCACKGYCDPESCPCSRANVKCQVDRQGFPCGCSRDGCANRSGRIEFNPIRVRTHFIHTIMRLKLDTNEAQQREEKLRQQMMHEQHHARLAAVSRAPQQLLASSSSSSGATGTTANCNSATAASSFMDSSSDCLGAGFTSLHYDSSDSVSSRPDGLDLYAMRDDCYPTGAGGTGGGDADGLGDTGQRSKLQSDFSQGFQHYGVTGQGSSLGFQSNIYTDYHSYQNLPSMSRSPFQMQFPASPGFSHYSTTYSQDATSVTSSTNNCQQTHSLMQHQQHQQHQHQHNNVIYDAPFGQDEMTGSQYTNLNTLQSMNSVVPQMGKLDSFSELLSSRYSYYGNCLEAQQQPQQPQQQQPQQQHLQSQEEQQEHHHHQPQSQQPPQPQSHEQMQMQHEQTPQQQQHLEQLQQQQQQQQHQQQQQQQLHQVYHQVNGNKLDLADKLHHNNSLEQQEQQQQRNGDDCDDNFGEIIKKSMVETVSA</sequence>
<organism evidence="11 12">
    <name type="scientific">Trichogramma kaykai</name>
    <dbReference type="NCBI Taxonomy" id="54128"/>
    <lineage>
        <taxon>Eukaryota</taxon>
        <taxon>Metazoa</taxon>
        <taxon>Ecdysozoa</taxon>
        <taxon>Arthropoda</taxon>
        <taxon>Hexapoda</taxon>
        <taxon>Insecta</taxon>
        <taxon>Pterygota</taxon>
        <taxon>Neoptera</taxon>
        <taxon>Endopterygota</taxon>
        <taxon>Hymenoptera</taxon>
        <taxon>Apocrita</taxon>
        <taxon>Proctotrupomorpha</taxon>
        <taxon>Chalcidoidea</taxon>
        <taxon>Trichogrammatidae</taxon>
        <taxon>Trichogramma</taxon>
    </lineage>
</organism>
<gene>
    <name evidence="11" type="ORF">TKK_006368</name>
</gene>
<feature type="region of interest" description="Disordered" evidence="9">
    <location>
        <begin position="789"/>
        <end position="845"/>
    </location>
</feature>
<dbReference type="GO" id="GO:0005634">
    <property type="term" value="C:nucleus"/>
    <property type="evidence" value="ECO:0007669"/>
    <property type="project" value="UniProtKB-SubCell"/>
</dbReference>
<feature type="domain" description="Cysteine/serine-rich nuclear protein N-terminal" evidence="10">
    <location>
        <begin position="842"/>
        <end position="918"/>
    </location>
</feature>
<keyword evidence="7" id="KW-0804">Transcription</keyword>
<keyword evidence="12" id="KW-1185">Reference proteome</keyword>
<comment type="caution">
    <text evidence="11">The sequence shown here is derived from an EMBL/GenBank/DDBJ whole genome shotgun (WGS) entry which is preliminary data.</text>
</comment>
<name>A0ABD2X5U8_9HYME</name>
<proteinExistence type="inferred from homology"/>
<evidence type="ECO:0000256" key="9">
    <source>
        <dbReference type="SAM" id="MobiDB-lite"/>
    </source>
</evidence>
<feature type="region of interest" description="Disordered" evidence="9">
    <location>
        <begin position="478"/>
        <end position="507"/>
    </location>
</feature>
<keyword evidence="6" id="KW-0010">Activator</keyword>
<feature type="compositionally biased region" description="Low complexity" evidence="9">
    <location>
        <begin position="366"/>
        <end position="388"/>
    </location>
</feature>
<protein>
    <recommendedName>
        <fullName evidence="10">Cysteine/serine-rich nuclear protein N-terminal domain-containing protein</fullName>
    </recommendedName>
</protein>
<dbReference type="InterPro" id="IPR023260">
    <property type="entry name" value="Cys/Ser-rich_nuc_prot"/>
</dbReference>
<feature type="compositionally biased region" description="Basic and acidic residues" evidence="9">
    <location>
        <begin position="206"/>
        <end position="215"/>
    </location>
</feature>
<feature type="compositionally biased region" description="Basic and acidic residues" evidence="9">
    <location>
        <begin position="25"/>
        <end position="36"/>
    </location>
</feature>
<evidence type="ECO:0000256" key="5">
    <source>
        <dbReference type="ARBA" id="ARBA00023125"/>
    </source>
</evidence>
<feature type="region of interest" description="Disordered" evidence="9">
    <location>
        <begin position="139"/>
        <end position="284"/>
    </location>
</feature>
<keyword evidence="8" id="KW-0539">Nucleus</keyword>
<evidence type="ECO:0000256" key="1">
    <source>
        <dbReference type="ARBA" id="ARBA00004123"/>
    </source>
</evidence>
<feature type="compositionally biased region" description="Basic and acidic residues" evidence="9">
    <location>
        <begin position="391"/>
        <end position="400"/>
    </location>
</feature>
<keyword evidence="5" id="KW-0238">DNA-binding</keyword>
<evidence type="ECO:0000313" key="12">
    <source>
        <dbReference type="Proteomes" id="UP001627154"/>
    </source>
</evidence>
<feature type="compositionally biased region" description="Low complexity" evidence="9">
    <location>
        <begin position="313"/>
        <end position="345"/>
    </location>
</feature>
<feature type="compositionally biased region" description="Gly residues" evidence="9">
    <location>
        <begin position="356"/>
        <end position="365"/>
    </location>
</feature>
<feature type="compositionally biased region" description="Low complexity" evidence="9">
    <location>
        <begin position="224"/>
        <end position="234"/>
    </location>
</feature>
<keyword evidence="4" id="KW-0805">Transcription regulation</keyword>
<feature type="region of interest" description="Disordered" evidence="9">
    <location>
        <begin position="1408"/>
        <end position="1529"/>
    </location>
</feature>
<dbReference type="InterPro" id="IPR031972">
    <property type="entry name" value="CSRNP_N"/>
</dbReference>
<dbReference type="EMBL" id="JBJJXI010000051">
    <property type="protein sequence ID" value="KAL3400519.1"/>
    <property type="molecule type" value="Genomic_DNA"/>
</dbReference>
<feature type="region of interest" description="Disordered" evidence="9">
    <location>
        <begin position="313"/>
        <end position="444"/>
    </location>
</feature>
<dbReference type="Proteomes" id="UP001627154">
    <property type="component" value="Unassembled WGS sequence"/>
</dbReference>
<dbReference type="GO" id="GO:0003677">
    <property type="term" value="F:DNA binding"/>
    <property type="evidence" value="ECO:0007669"/>
    <property type="project" value="UniProtKB-KW"/>
</dbReference>
<feature type="compositionally biased region" description="Low complexity" evidence="9">
    <location>
        <begin position="806"/>
        <end position="840"/>
    </location>
</feature>
<feature type="compositionally biased region" description="Low complexity" evidence="9">
    <location>
        <begin position="1409"/>
        <end position="1429"/>
    </location>
</feature>
<dbReference type="GO" id="GO:0006915">
    <property type="term" value="P:apoptotic process"/>
    <property type="evidence" value="ECO:0007669"/>
    <property type="project" value="UniProtKB-KW"/>
</dbReference>
<evidence type="ECO:0000256" key="3">
    <source>
        <dbReference type="ARBA" id="ARBA00022703"/>
    </source>
</evidence>
<feature type="compositionally biased region" description="Basic and acidic residues" evidence="9">
    <location>
        <begin position="182"/>
        <end position="192"/>
    </location>
</feature>
<feature type="compositionally biased region" description="Low complexity" evidence="9">
    <location>
        <begin position="255"/>
        <end position="271"/>
    </location>
</feature>
<feature type="compositionally biased region" description="Low complexity" evidence="9">
    <location>
        <begin position="485"/>
        <end position="502"/>
    </location>
</feature>
<dbReference type="PANTHER" id="PTHR13580:SF9">
    <property type="entry name" value="AXIN1 UP-REGULATED 1, ISOFORM A"/>
    <property type="match status" value="1"/>
</dbReference>
<evidence type="ECO:0000256" key="8">
    <source>
        <dbReference type="ARBA" id="ARBA00023242"/>
    </source>
</evidence>
<feature type="compositionally biased region" description="Polar residues" evidence="9">
    <location>
        <begin position="161"/>
        <end position="170"/>
    </location>
</feature>
<evidence type="ECO:0000256" key="6">
    <source>
        <dbReference type="ARBA" id="ARBA00023159"/>
    </source>
</evidence>
<feature type="domain" description="Cysteine/serine-rich nuclear protein N-terminal" evidence="10">
    <location>
        <begin position="1002"/>
        <end position="1132"/>
    </location>
</feature>
<dbReference type="PANTHER" id="PTHR13580">
    <property type="entry name" value="TGF-BETA INDUCED APOPTOSIS PROTEIN"/>
    <property type="match status" value="1"/>
</dbReference>
<feature type="compositionally biased region" description="Gly residues" evidence="9">
    <location>
        <begin position="1236"/>
        <end position="1249"/>
    </location>
</feature>
<comment type="subcellular location">
    <subcellularLocation>
        <location evidence="1">Nucleus</location>
    </subcellularLocation>
</comment>
<feature type="compositionally biased region" description="Low complexity" evidence="9">
    <location>
        <begin position="968"/>
        <end position="985"/>
    </location>
</feature>
<evidence type="ECO:0000313" key="11">
    <source>
        <dbReference type="EMBL" id="KAL3400519.1"/>
    </source>
</evidence>
<evidence type="ECO:0000259" key="10">
    <source>
        <dbReference type="Pfam" id="PF16019"/>
    </source>
</evidence>
<feature type="region of interest" description="Disordered" evidence="9">
    <location>
        <begin position="968"/>
        <end position="1021"/>
    </location>
</feature>